<evidence type="ECO:0000259" key="7">
    <source>
        <dbReference type="Pfam" id="PF07993"/>
    </source>
</evidence>
<organism evidence="8 9">
    <name type="scientific">Pythium insidiosum</name>
    <name type="common">Pythiosis disease agent</name>
    <dbReference type="NCBI Taxonomy" id="114742"/>
    <lineage>
        <taxon>Eukaryota</taxon>
        <taxon>Sar</taxon>
        <taxon>Stramenopiles</taxon>
        <taxon>Oomycota</taxon>
        <taxon>Peronosporomycetes</taxon>
        <taxon>Pythiales</taxon>
        <taxon>Pythiaceae</taxon>
        <taxon>Pythium</taxon>
    </lineage>
</organism>
<gene>
    <name evidence="8" type="ORF">P43SY_003032</name>
</gene>
<dbReference type="PANTHER" id="PTHR11011:SF45">
    <property type="entry name" value="FATTY ACYL-COA REDUCTASE CG8306-RELATED"/>
    <property type="match status" value="1"/>
</dbReference>
<comment type="caution">
    <text evidence="8">The sequence shown here is derived from an EMBL/GenBank/DDBJ whole genome shotgun (WGS) entry which is preliminary data.</text>
</comment>
<accession>A0AAD5Q882</accession>
<evidence type="ECO:0000256" key="1">
    <source>
        <dbReference type="ARBA" id="ARBA00005928"/>
    </source>
</evidence>
<evidence type="ECO:0000256" key="2">
    <source>
        <dbReference type="ARBA" id="ARBA00022516"/>
    </source>
</evidence>
<evidence type="ECO:0000256" key="3">
    <source>
        <dbReference type="ARBA" id="ARBA00023098"/>
    </source>
</evidence>
<dbReference type="Pfam" id="PF03015">
    <property type="entry name" value="Sterile"/>
    <property type="match status" value="1"/>
</dbReference>
<dbReference type="PANTHER" id="PTHR11011">
    <property type="entry name" value="MALE STERILITY PROTEIN 2-RELATED"/>
    <property type="match status" value="1"/>
</dbReference>
<sequence>MPLRQPVRFGGVFKQHEERRVALERRIDALQIEVQSATEQLESVSRERDFLRRENMDQKRALEAAMKEVERRSDEARATKADVSSLMKLLEDANVRNAKAEKTSSMLMAVLARTQEQSPPHSTIPIELLTMAASPHDVALGLPALETPSAFAHKHIFITGATGFLGKAIVEKLLRSCPDVDKIYVLIRSKKELSAAARLEKEIMDSPIFDRIRHDRGPKACDSLLRSKLVAVDGDVTLPALGLDNDNQEYLRRTVQVTIHSAAMVQFNQPIDAIMEMNCKGAINVVDFVNSCRRIECHLHVSTAYVNSHLREPIVKEELYPLPFDVEEAIVAVDEAARTSPQALAKVEKKLMAGFPNTYTLTKAMAEHLIVKRMGNSLPLVIYRPTIIGAAYKEPMPGWVDQVAGAGAIYLAIGMGVLTIIPGDTRNVADIVPVDLAVNTVLLAVQATIAQRDIASPTPFVLHCGTSDPRRHPVLWRVSSREVHRYFRERPTARKIFNPSFRLVRRTPQFKVEWFFRYTLPTRLYATAARISRNEARIDKAQKLKKLTKKAKLLADLFQPFTKNEWIFQANSTEILQPFTTSEWWLDVQDMEWVQYTRNYCAGLKKYVLKEDVPDVEIQWKTPQHCQT</sequence>
<keyword evidence="3 4" id="KW-0443">Lipid metabolism</keyword>
<keyword evidence="2 4" id="KW-0444">Lipid biosynthesis</keyword>
<dbReference type="Gene3D" id="3.40.50.720">
    <property type="entry name" value="NAD(P)-binding Rossmann-like Domain"/>
    <property type="match status" value="1"/>
</dbReference>
<keyword evidence="4" id="KW-0560">Oxidoreductase</keyword>
<keyword evidence="9" id="KW-1185">Reference proteome</keyword>
<feature type="domain" description="Thioester reductase (TE)" evidence="7">
    <location>
        <begin position="158"/>
        <end position="440"/>
    </location>
</feature>
<evidence type="ECO:0000256" key="5">
    <source>
        <dbReference type="SAM" id="Coils"/>
    </source>
</evidence>
<dbReference type="Proteomes" id="UP001209570">
    <property type="component" value="Unassembled WGS sequence"/>
</dbReference>
<dbReference type="InterPro" id="IPR026055">
    <property type="entry name" value="FAR"/>
</dbReference>
<evidence type="ECO:0000313" key="9">
    <source>
        <dbReference type="Proteomes" id="UP001209570"/>
    </source>
</evidence>
<dbReference type="GO" id="GO:0102965">
    <property type="term" value="F:alcohol-forming long-chain fatty acyl-CoA reductase activity"/>
    <property type="evidence" value="ECO:0007669"/>
    <property type="project" value="UniProtKB-EC"/>
</dbReference>
<comment type="catalytic activity">
    <reaction evidence="4">
        <text>a long-chain fatty acyl-CoA + 2 NADPH + 2 H(+) = a long-chain primary fatty alcohol + 2 NADP(+) + CoA</text>
        <dbReference type="Rhea" id="RHEA:52716"/>
        <dbReference type="ChEBI" id="CHEBI:15378"/>
        <dbReference type="ChEBI" id="CHEBI:57287"/>
        <dbReference type="ChEBI" id="CHEBI:57783"/>
        <dbReference type="ChEBI" id="CHEBI:58349"/>
        <dbReference type="ChEBI" id="CHEBI:77396"/>
        <dbReference type="ChEBI" id="CHEBI:83139"/>
        <dbReference type="EC" id="1.2.1.84"/>
    </reaction>
</comment>
<dbReference type="GO" id="GO:0080019">
    <property type="term" value="F:alcohol-forming very long-chain fatty acyl-CoA reductase activity"/>
    <property type="evidence" value="ECO:0007669"/>
    <property type="project" value="InterPro"/>
</dbReference>
<dbReference type="AlphaFoldDB" id="A0AAD5Q882"/>
<evidence type="ECO:0000259" key="6">
    <source>
        <dbReference type="Pfam" id="PF03015"/>
    </source>
</evidence>
<dbReference type="EMBL" id="JAKCXM010000076">
    <property type="protein sequence ID" value="KAJ0403727.1"/>
    <property type="molecule type" value="Genomic_DNA"/>
</dbReference>
<dbReference type="InterPro" id="IPR013120">
    <property type="entry name" value="FAR_NAD-bd"/>
</dbReference>
<feature type="coiled-coil region" evidence="5">
    <location>
        <begin position="13"/>
        <end position="103"/>
    </location>
</feature>
<dbReference type="Pfam" id="PF07993">
    <property type="entry name" value="NAD_binding_4"/>
    <property type="match status" value="1"/>
</dbReference>
<keyword evidence="5" id="KW-0175">Coiled coil</keyword>
<dbReference type="InterPro" id="IPR036291">
    <property type="entry name" value="NAD(P)-bd_dom_sf"/>
</dbReference>
<proteinExistence type="inferred from homology"/>
<dbReference type="CDD" id="cd05236">
    <property type="entry name" value="FAR-N_SDR_e"/>
    <property type="match status" value="1"/>
</dbReference>
<evidence type="ECO:0000313" key="8">
    <source>
        <dbReference type="EMBL" id="KAJ0403727.1"/>
    </source>
</evidence>
<dbReference type="InterPro" id="IPR033640">
    <property type="entry name" value="FAR_C"/>
</dbReference>
<dbReference type="EC" id="1.2.1.84" evidence="4"/>
<dbReference type="GO" id="GO:0005777">
    <property type="term" value="C:peroxisome"/>
    <property type="evidence" value="ECO:0007669"/>
    <property type="project" value="TreeGrafter"/>
</dbReference>
<protein>
    <recommendedName>
        <fullName evidence="4">Fatty acyl-CoA reductase</fullName>
        <ecNumber evidence="4">1.2.1.84</ecNumber>
    </recommendedName>
</protein>
<comment type="function">
    <text evidence="4">Catalyzes the reduction of fatty acyl-CoA to fatty alcohols.</text>
</comment>
<evidence type="ECO:0000256" key="4">
    <source>
        <dbReference type="RuleBase" id="RU363097"/>
    </source>
</evidence>
<keyword evidence="4" id="KW-0521">NADP</keyword>
<reference evidence="8" key="1">
    <citation type="submission" date="2021-12" db="EMBL/GenBank/DDBJ databases">
        <title>Prjna785345.</title>
        <authorList>
            <person name="Rujirawat T."/>
            <person name="Krajaejun T."/>
        </authorList>
    </citation>
    <scope>NUCLEOTIDE SEQUENCE</scope>
    <source>
        <strain evidence="8">Pi057C3</strain>
    </source>
</reference>
<name>A0AAD5Q882_PYTIN</name>
<dbReference type="SUPFAM" id="SSF51735">
    <property type="entry name" value="NAD(P)-binding Rossmann-fold domains"/>
    <property type="match status" value="1"/>
</dbReference>
<comment type="similarity">
    <text evidence="1 4">Belongs to the fatty acyl-CoA reductase family.</text>
</comment>
<dbReference type="GO" id="GO:0035336">
    <property type="term" value="P:long-chain fatty-acyl-CoA metabolic process"/>
    <property type="evidence" value="ECO:0007669"/>
    <property type="project" value="TreeGrafter"/>
</dbReference>
<feature type="domain" description="Fatty acyl-CoA reductase C-terminal" evidence="6">
    <location>
        <begin position="518"/>
        <end position="611"/>
    </location>
</feature>